<dbReference type="AlphaFoldDB" id="A0A8H9H9P2"/>
<name>A0A8H9H9P2_9ACTO</name>
<comment type="caution">
    <text evidence="1">The sequence shown here is derived from an EMBL/GenBank/DDBJ whole genome shotgun (WGS) entry which is preliminary data.</text>
</comment>
<evidence type="ECO:0000313" key="2">
    <source>
        <dbReference type="Proteomes" id="UP000614239"/>
    </source>
</evidence>
<reference evidence="1" key="2">
    <citation type="submission" date="2020-09" db="EMBL/GenBank/DDBJ databases">
        <authorList>
            <person name="Sun Q."/>
            <person name="Zhou Y."/>
        </authorList>
    </citation>
    <scope>NUCLEOTIDE SEQUENCE</scope>
    <source>
        <strain evidence="1">CGMCC 4.7372</strain>
    </source>
</reference>
<organism evidence="1 2">
    <name type="scientific">Actinomyces gaoshouyii</name>
    <dbReference type="NCBI Taxonomy" id="1960083"/>
    <lineage>
        <taxon>Bacteria</taxon>
        <taxon>Bacillati</taxon>
        <taxon>Actinomycetota</taxon>
        <taxon>Actinomycetes</taxon>
        <taxon>Actinomycetales</taxon>
        <taxon>Actinomycetaceae</taxon>
        <taxon>Actinomyces</taxon>
    </lineage>
</organism>
<keyword evidence="2" id="KW-1185">Reference proteome</keyword>
<dbReference type="EMBL" id="BMNJ01000004">
    <property type="protein sequence ID" value="GGO98869.1"/>
    <property type="molecule type" value="Genomic_DNA"/>
</dbReference>
<dbReference type="Proteomes" id="UP000614239">
    <property type="component" value="Unassembled WGS sequence"/>
</dbReference>
<sequence>MRDRSKIGAKPVHEPVSLLFSTGLGAEGRASGLGAGEGLGGYLGDVLAGEAVLLEQARSGR</sequence>
<proteinExistence type="predicted"/>
<accession>A0A8H9H9P2</accession>
<protein>
    <submittedName>
        <fullName evidence="1">Uncharacterized protein</fullName>
    </submittedName>
</protein>
<gene>
    <name evidence="1" type="ORF">GCM10011612_14810</name>
</gene>
<reference evidence="1" key="1">
    <citation type="journal article" date="2014" name="Int. J. Syst. Evol. Microbiol.">
        <title>Complete genome sequence of Corynebacterium casei LMG S-19264T (=DSM 44701T), isolated from a smear-ripened cheese.</title>
        <authorList>
            <consortium name="US DOE Joint Genome Institute (JGI-PGF)"/>
            <person name="Walter F."/>
            <person name="Albersmeier A."/>
            <person name="Kalinowski J."/>
            <person name="Ruckert C."/>
        </authorList>
    </citation>
    <scope>NUCLEOTIDE SEQUENCE</scope>
    <source>
        <strain evidence="1">CGMCC 4.7372</strain>
    </source>
</reference>
<evidence type="ECO:0000313" key="1">
    <source>
        <dbReference type="EMBL" id="GGO98869.1"/>
    </source>
</evidence>